<evidence type="ECO:0000256" key="3">
    <source>
        <dbReference type="ARBA" id="ARBA00023136"/>
    </source>
</evidence>
<dbReference type="PANTHER" id="PTHR43649">
    <property type="entry name" value="ARABINOSE-BINDING PROTEIN-RELATED"/>
    <property type="match status" value="1"/>
</dbReference>
<dbReference type="Gene3D" id="3.40.190.10">
    <property type="entry name" value="Periplasmic binding protein-like II"/>
    <property type="match status" value="2"/>
</dbReference>
<dbReference type="PANTHER" id="PTHR43649:SF33">
    <property type="entry name" value="POLYGALACTURONAN_RHAMNOGALACTURONAN-BINDING PROTEIN YTCQ"/>
    <property type="match status" value="1"/>
</dbReference>
<dbReference type="InterPro" id="IPR050490">
    <property type="entry name" value="Bact_solute-bd_prot1"/>
</dbReference>
<accession>A0A9D2A662</accession>
<dbReference type="Pfam" id="PF13416">
    <property type="entry name" value="SBP_bac_8"/>
    <property type="match status" value="1"/>
</dbReference>
<evidence type="ECO:0000256" key="5">
    <source>
        <dbReference type="ARBA" id="ARBA00023288"/>
    </source>
</evidence>
<dbReference type="InterPro" id="IPR006059">
    <property type="entry name" value="SBP"/>
</dbReference>
<keyword evidence="1" id="KW-1003">Cell membrane</keyword>
<evidence type="ECO:0000256" key="2">
    <source>
        <dbReference type="ARBA" id="ARBA00022729"/>
    </source>
</evidence>
<evidence type="ECO:0000313" key="6">
    <source>
        <dbReference type="EMBL" id="HIZ02998.1"/>
    </source>
</evidence>
<dbReference type="SUPFAM" id="SSF53850">
    <property type="entry name" value="Periplasmic binding protein-like II"/>
    <property type="match status" value="1"/>
</dbReference>
<keyword evidence="4" id="KW-0564">Palmitate</keyword>
<organism evidence="6 7">
    <name type="scientific">Candidatus Borkfalkia avistercoris</name>
    <dbReference type="NCBI Taxonomy" id="2838504"/>
    <lineage>
        <taxon>Bacteria</taxon>
        <taxon>Bacillati</taxon>
        <taxon>Bacillota</taxon>
        <taxon>Clostridia</taxon>
        <taxon>Christensenellales</taxon>
        <taxon>Christensenellaceae</taxon>
        <taxon>Candidatus Borkfalkia</taxon>
    </lineage>
</organism>
<dbReference type="AlphaFoldDB" id="A0A9D2A662"/>
<evidence type="ECO:0000313" key="7">
    <source>
        <dbReference type="Proteomes" id="UP000824132"/>
    </source>
</evidence>
<evidence type="ECO:0000256" key="4">
    <source>
        <dbReference type="ARBA" id="ARBA00023139"/>
    </source>
</evidence>
<name>A0A9D2A662_9FIRM</name>
<keyword evidence="3" id="KW-0472">Membrane</keyword>
<reference evidence="6" key="1">
    <citation type="journal article" date="2021" name="PeerJ">
        <title>Extensive microbial diversity within the chicken gut microbiome revealed by metagenomics and culture.</title>
        <authorList>
            <person name="Gilroy R."/>
            <person name="Ravi A."/>
            <person name="Getino M."/>
            <person name="Pursley I."/>
            <person name="Horton D.L."/>
            <person name="Alikhan N.F."/>
            <person name="Baker D."/>
            <person name="Gharbi K."/>
            <person name="Hall N."/>
            <person name="Watson M."/>
            <person name="Adriaenssens E.M."/>
            <person name="Foster-Nyarko E."/>
            <person name="Jarju S."/>
            <person name="Secka A."/>
            <person name="Antonio M."/>
            <person name="Oren A."/>
            <person name="Chaudhuri R.R."/>
            <person name="La Ragione R."/>
            <person name="Hildebrand F."/>
            <person name="Pallen M.J."/>
        </authorList>
    </citation>
    <scope>NUCLEOTIDE SEQUENCE</scope>
    <source>
        <strain evidence="6">CHK187-5294</strain>
    </source>
</reference>
<keyword evidence="5" id="KW-0449">Lipoprotein</keyword>
<sequence>MAIKRKSDLYKEYMKLCGVDFTCLTAGGGQAEQKLRQYFNTGELPDVFISRTAETPTLFKKMIDSEALLPISDYVSETEYPNIYRQLEKYSFLKSNIDFMNGKMYMIPTVWTQEHTMFIRKDWLDNLNAKLASILVADGVISQESDMTQEIYDEYCFTIPETLMEFYRVCRAFTIYDPDNDSSTQTYGYTSSKDMYSDNWLYVAGGGYRIMEDNDKDGKYDFSGISNGNKYVVSFINSLLTNGYMDPSWVTNESKDKIDSFGNGNVGIIENQVTLNMICSYFVTQKGWTYEEAAENIVMFAPPKGEDGSFGIQGHPNFWTSVSISASLSEEKRNDALKLMNWLLSDEAVDLLTYGIEGVHYKVEKDPATGEEKKVSLMGYEDEEHGIYWTIDGKDTFSGLRLFTNITSNYYNEMQTNSDKVIAAMEKAKGYNRYPDYYMLTENTYTEYFEGLCDKMITEFTSMERNKDYAVAEPDFSKKPEEWWATFRNYNSAFNTAWASYVDTMKTTYKGQAIADAYNIAVGHGVKVTAPEIGEDGRLVFA</sequence>
<keyword evidence="2" id="KW-0732">Signal</keyword>
<dbReference type="Proteomes" id="UP000824132">
    <property type="component" value="Unassembled WGS sequence"/>
</dbReference>
<evidence type="ECO:0000256" key="1">
    <source>
        <dbReference type="ARBA" id="ARBA00022475"/>
    </source>
</evidence>
<dbReference type="EMBL" id="DXCL01000009">
    <property type="protein sequence ID" value="HIZ02998.1"/>
    <property type="molecule type" value="Genomic_DNA"/>
</dbReference>
<proteinExistence type="predicted"/>
<gene>
    <name evidence="6" type="ORF">H9727_01800</name>
</gene>
<comment type="caution">
    <text evidence="6">The sequence shown here is derived from an EMBL/GenBank/DDBJ whole genome shotgun (WGS) entry which is preliminary data.</text>
</comment>
<reference evidence="6" key="2">
    <citation type="submission" date="2021-04" db="EMBL/GenBank/DDBJ databases">
        <authorList>
            <person name="Gilroy R."/>
        </authorList>
    </citation>
    <scope>NUCLEOTIDE SEQUENCE</scope>
    <source>
        <strain evidence="6">CHK187-5294</strain>
    </source>
</reference>
<protein>
    <submittedName>
        <fullName evidence="6">Extracellular solute-binding protein</fullName>
    </submittedName>
</protein>